<dbReference type="GeneID" id="25312039"/>
<sequence length="377" mass="44172">MSLLPHHLLVALTILGAASTLILYLFSGKEKSQWVPWSVQAKPWPQKRLAVKDLPLEFQAIEPFSGLPTQRAPDWPHPWKPGKFQMTMSLRKIDPNNWLTYDRAYEKEHLDKLRYMNGDLHDDVLQVLPNTDESCEELLQLIVEYVTKRYPDMFQLDGDDIVIVPMNERYRVRAPYDRHPMEVAGLLVMDDLYILHLGELDRYYLRRACFLACPSGWRLKDRIGWPLHQMHGPVPTWREKLQKSMERFFINIKVDGAIQRNNVFIQPCPGIFHQEPMDEKPPAKTVEDIEIRTELQSLRRLPRTGAVVFTVRTYMNPLTDLGKEPMALNRLWDAVRNYPDNTAAYKVRHLWSDVFEDYCRKVLGRENPDPTVLDVQD</sequence>
<dbReference type="OrthoDB" id="5043642at2759"/>
<keyword evidence="3" id="KW-1185">Reference proteome</keyword>
<dbReference type="AlphaFoldDB" id="A0A0D2GP09"/>
<dbReference type="EMBL" id="KN846978">
    <property type="protein sequence ID" value="KIW74139.1"/>
    <property type="molecule type" value="Genomic_DNA"/>
</dbReference>
<dbReference type="Proteomes" id="UP000053029">
    <property type="component" value="Unassembled WGS sequence"/>
</dbReference>
<name>A0A0D2GP09_9EURO</name>
<reference evidence="2 3" key="1">
    <citation type="submission" date="2015-01" db="EMBL/GenBank/DDBJ databases">
        <title>The Genome Sequence of Fonsecaea pedrosoi CBS 271.37.</title>
        <authorList>
            <consortium name="The Broad Institute Genomics Platform"/>
            <person name="Cuomo C."/>
            <person name="de Hoog S."/>
            <person name="Gorbushina A."/>
            <person name="Stielow B."/>
            <person name="Teixiera M."/>
            <person name="Abouelleil A."/>
            <person name="Chapman S.B."/>
            <person name="Priest M."/>
            <person name="Young S.K."/>
            <person name="Wortman J."/>
            <person name="Nusbaum C."/>
            <person name="Birren B."/>
        </authorList>
    </citation>
    <scope>NUCLEOTIDE SEQUENCE [LARGE SCALE GENOMIC DNA]</scope>
    <source>
        <strain evidence="2 3">CBS 271.37</strain>
    </source>
</reference>
<proteinExistence type="predicted"/>
<dbReference type="RefSeq" id="XP_013277947.1">
    <property type="nucleotide sequence ID" value="XM_013422493.1"/>
</dbReference>
<keyword evidence="1" id="KW-1133">Transmembrane helix</keyword>
<evidence type="ECO:0000256" key="1">
    <source>
        <dbReference type="SAM" id="Phobius"/>
    </source>
</evidence>
<dbReference type="InterPro" id="IPR021848">
    <property type="entry name" value="HODM_asu-like"/>
</dbReference>
<protein>
    <submittedName>
        <fullName evidence="2">Unplaced genomic scaffold supercont1.10, whole genome shotgun sequence</fullName>
    </submittedName>
</protein>
<keyword evidence="1" id="KW-0472">Membrane</keyword>
<dbReference type="VEuPathDB" id="FungiDB:Z517_12549"/>
<dbReference type="STRING" id="1442368.A0A0D2GP09"/>
<accession>A0A0D2GP09</accession>
<dbReference type="Pfam" id="PF11927">
    <property type="entry name" value="HODM_asu-like"/>
    <property type="match status" value="1"/>
</dbReference>
<keyword evidence="1" id="KW-0812">Transmembrane</keyword>
<dbReference type="HOGENOM" id="CLU_025462_0_2_1"/>
<feature type="transmembrane region" description="Helical" evidence="1">
    <location>
        <begin position="6"/>
        <end position="26"/>
    </location>
</feature>
<organism evidence="2 3">
    <name type="scientific">Fonsecaea pedrosoi CBS 271.37</name>
    <dbReference type="NCBI Taxonomy" id="1442368"/>
    <lineage>
        <taxon>Eukaryota</taxon>
        <taxon>Fungi</taxon>
        <taxon>Dikarya</taxon>
        <taxon>Ascomycota</taxon>
        <taxon>Pezizomycotina</taxon>
        <taxon>Eurotiomycetes</taxon>
        <taxon>Chaetothyriomycetidae</taxon>
        <taxon>Chaetothyriales</taxon>
        <taxon>Herpotrichiellaceae</taxon>
        <taxon>Fonsecaea</taxon>
    </lineage>
</organism>
<gene>
    <name evidence="2" type="ORF">Z517_12549</name>
</gene>
<evidence type="ECO:0000313" key="2">
    <source>
        <dbReference type="EMBL" id="KIW74139.1"/>
    </source>
</evidence>
<evidence type="ECO:0000313" key="3">
    <source>
        <dbReference type="Proteomes" id="UP000053029"/>
    </source>
</evidence>